<name>A0ACC0C993_CATRO</name>
<evidence type="ECO:0000313" key="1">
    <source>
        <dbReference type="EMBL" id="KAI5681515.1"/>
    </source>
</evidence>
<dbReference type="EMBL" id="CM044701">
    <property type="protein sequence ID" value="KAI5681515.1"/>
    <property type="molecule type" value="Genomic_DNA"/>
</dbReference>
<proteinExistence type="predicted"/>
<sequence>MIMQSVDTMGILNIKNMMTAILTTKLDKVVRIEMKVWEETFKKNGYGHWYPYEQEARYHGRETYESQESIKSFLYEEFSNNIANVQKCVNPSFKANKARKACAQKNHIGKKTSIGEPRGPWSKKRKNEESTRSQEVMLEKNDTCEGKEIHERREKVEERERISVEHCFLDAIPSLFEKNFKIRGRESEGSFIRNTKRSISFSSNSLPLSIEFSFKELRLFLNAHVSHEDVFGKLFKDSLSYQPSYLIFCILKSSQSYTFLEYLLMLGDATHDTSCDNPLYDSRMNDYYSYVANVDSFVLGVENKEERILGVLESNKKSLEKEILKEETTMSFSLNPSPLYSEFFFKELNLSLESHSFHYVEKFDEDCSDMLSFLDTFVRHHEAFTLVNQLLLHVNEHFEFPCNRHEFLKDDESLETLLSTNNYGFQFFHLYFKESIVVMESEANWGGSFKVLKVHLCGLLKTTFENHAFELNLKELVEKHHDYIISFIEILWKDVFLNDLLVQSKNLCLIVASFF</sequence>
<organism evidence="1 2">
    <name type="scientific">Catharanthus roseus</name>
    <name type="common">Madagascar periwinkle</name>
    <name type="synonym">Vinca rosea</name>
    <dbReference type="NCBI Taxonomy" id="4058"/>
    <lineage>
        <taxon>Eukaryota</taxon>
        <taxon>Viridiplantae</taxon>
        <taxon>Streptophyta</taxon>
        <taxon>Embryophyta</taxon>
        <taxon>Tracheophyta</taxon>
        <taxon>Spermatophyta</taxon>
        <taxon>Magnoliopsida</taxon>
        <taxon>eudicotyledons</taxon>
        <taxon>Gunneridae</taxon>
        <taxon>Pentapetalae</taxon>
        <taxon>asterids</taxon>
        <taxon>lamiids</taxon>
        <taxon>Gentianales</taxon>
        <taxon>Apocynaceae</taxon>
        <taxon>Rauvolfioideae</taxon>
        <taxon>Vinceae</taxon>
        <taxon>Catharanthinae</taxon>
        <taxon>Catharanthus</taxon>
    </lineage>
</organism>
<evidence type="ECO:0000313" key="2">
    <source>
        <dbReference type="Proteomes" id="UP001060085"/>
    </source>
</evidence>
<comment type="caution">
    <text evidence="1">The sequence shown here is derived from an EMBL/GenBank/DDBJ whole genome shotgun (WGS) entry which is preliminary data.</text>
</comment>
<dbReference type="Proteomes" id="UP001060085">
    <property type="component" value="Linkage Group LG01"/>
</dbReference>
<reference evidence="2" key="1">
    <citation type="journal article" date="2023" name="Nat. Plants">
        <title>Single-cell RNA sequencing provides a high-resolution roadmap for understanding the multicellular compartmentation of specialized metabolism.</title>
        <authorList>
            <person name="Sun S."/>
            <person name="Shen X."/>
            <person name="Li Y."/>
            <person name="Li Y."/>
            <person name="Wang S."/>
            <person name="Li R."/>
            <person name="Zhang H."/>
            <person name="Shen G."/>
            <person name="Guo B."/>
            <person name="Wei J."/>
            <person name="Xu J."/>
            <person name="St-Pierre B."/>
            <person name="Chen S."/>
            <person name="Sun C."/>
        </authorList>
    </citation>
    <scope>NUCLEOTIDE SEQUENCE [LARGE SCALE GENOMIC DNA]</scope>
</reference>
<accession>A0ACC0C993</accession>
<keyword evidence="2" id="KW-1185">Reference proteome</keyword>
<protein>
    <submittedName>
        <fullName evidence="1">Uncharacterized protein</fullName>
    </submittedName>
</protein>
<gene>
    <name evidence="1" type="ORF">M9H77_02743</name>
</gene>